<dbReference type="InterPro" id="IPR054827">
    <property type="entry name" value="thermosome_alpha"/>
</dbReference>
<dbReference type="OrthoDB" id="10248520at2759"/>
<dbReference type="InterPro" id="IPR012717">
    <property type="entry name" value="Chap_CCT_delta"/>
</dbReference>
<keyword evidence="13" id="KW-1185">Reference proteome</keyword>
<keyword evidence="5 9" id="KW-0547">Nucleotide-binding</keyword>
<comment type="function">
    <text evidence="8">Molecular chaperone; assists the folding of proteins upon ATP hydrolysis. Known to play a role, in vitro, in the folding of actin and tubulin.</text>
</comment>
<proteinExistence type="inferred from homology"/>
<keyword evidence="6 9" id="KW-0067">ATP-binding</keyword>
<dbReference type="PANTHER" id="PTHR11353">
    <property type="entry name" value="CHAPERONIN"/>
    <property type="match status" value="1"/>
</dbReference>
<dbReference type="GO" id="GO:0016887">
    <property type="term" value="F:ATP hydrolysis activity"/>
    <property type="evidence" value="ECO:0007669"/>
    <property type="project" value="InterPro"/>
</dbReference>
<dbReference type="FunFam" id="1.10.560.10:FF:000074">
    <property type="entry name" value="T-complex protein 1 subunit delta, putative"/>
    <property type="match status" value="1"/>
</dbReference>
<accession>A0A0A1U533</accession>
<dbReference type="VEuPathDB" id="AmoebaDB:EIN_390350"/>
<dbReference type="PRINTS" id="PR00304">
    <property type="entry name" value="TCOMPLEXTCP1"/>
</dbReference>
<dbReference type="PROSITE" id="PS00750">
    <property type="entry name" value="TCP1_1"/>
    <property type="match status" value="1"/>
</dbReference>
<evidence type="ECO:0000256" key="4">
    <source>
        <dbReference type="ARBA" id="ARBA00022490"/>
    </source>
</evidence>
<evidence type="ECO:0000256" key="11">
    <source>
        <dbReference type="SAM" id="MobiDB-lite"/>
    </source>
</evidence>
<dbReference type="KEGG" id="eiv:EIN_390350"/>
<gene>
    <name evidence="12" type="ORF">EIN_390350</name>
</gene>
<evidence type="ECO:0000313" key="12">
    <source>
        <dbReference type="EMBL" id="ELP89420.1"/>
    </source>
</evidence>
<dbReference type="SUPFAM" id="SSF52029">
    <property type="entry name" value="GroEL apical domain-like"/>
    <property type="match status" value="1"/>
</dbReference>
<dbReference type="SUPFAM" id="SSF54849">
    <property type="entry name" value="GroEL-intermediate domain like"/>
    <property type="match status" value="1"/>
</dbReference>
<dbReference type="AlphaFoldDB" id="A0A0A1U533"/>
<dbReference type="InterPro" id="IPR027410">
    <property type="entry name" value="TCP-1-like_intermed_sf"/>
</dbReference>
<evidence type="ECO:0000256" key="5">
    <source>
        <dbReference type="ARBA" id="ARBA00022741"/>
    </source>
</evidence>
<dbReference type="Gene3D" id="3.50.7.10">
    <property type="entry name" value="GroEL"/>
    <property type="match status" value="1"/>
</dbReference>
<dbReference type="OMA" id="HPAANMI"/>
<evidence type="ECO:0000256" key="8">
    <source>
        <dbReference type="ARBA" id="ARBA00024677"/>
    </source>
</evidence>
<dbReference type="RefSeq" id="XP_004256191.1">
    <property type="nucleotide sequence ID" value="XM_004256143.1"/>
</dbReference>
<dbReference type="EMBL" id="KB206629">
    <property type="protein sequence ID" value="ELP89420.1"/>
    <property type="molecule type" value="Genomic_DNA"/>
</dbReference>
<keyword evidence="4" id="KW-0963">Cytoplasm</keyword>
<comment type="subcellular location">
    <subcellularLocation>
        <location evidence="1">Cytoplasm</location>
    </subcellularLocation>
</comment>
<dbReference type="InterPro" id="IPR027413">
    <property type="entry name" value="GROEL-like_equatorial_sf"/>
</dbReference>
<evidence type="ECO:0000256" key="7">
    <source>
        <dbReference type="ARBA" id="ARBA00023186"/>
    </source>
</evidence>
<evidence type="ECO:0000256" key="10">
    <source>
        <dbReference type="RuleBase" id="RU004192"/>
    </source>
</evidence>
<evidence type="ECO:0000256" key="9">
    <source>
        <dbReference type="RuleBase" id="RU004187"/>
    </source>
</evidence>
<organism evidence="12 13">
    <name type="scientific">Entamoeba invadens IP1</name>
    <dbReference type="NCBI Taxonomy" id="370355"/>
    <lineage>
        <taxon>Eukaryota</taxon>
        <taxon>Amoebozoa</taxon>
        <taxon>Evosea</taxon>
        <taxon>Archamoebae</taxon>
        <taxon>Mastigamoebida</taxon>
        <taxon>Entamoebidae</taxon>
        <taxon>Entamoeba</taxon>
    </lineage>
</organism>
<dbReference type="InterPro" id="IPR002194">
    <property type="entry name" value="Chaperonin_TCP-1_CS"/>
</dbReference>
<protein>
    <recommendedName>
        <fullName evidence="3 10">T-complex protein 1 subunit delta</fullName>
    </recommendedName>
</protein>
<dbReference type="Proteomes" id="UP000014680">
    <property type="component" value="Unassembled WGS sequence"/>
</dbReference>
<dbReference type="InterPro" id="IPR017998">
    <property type="entry name" value="Chaperone_TCP-1"/>
</dbReference>
<dbReference type="NCBIfam" id="NF041083">
    <property type="entry name" value="thermosome_beta"/>
    <property type="match status" value="1"/>
</dbReference>
<reference evidence="12 13" key="1">
    <citation type="submission" date="2012-10" db="EMBL/GenBank/DDBJ databases">
        <authorList>
            <person name="Zafar N."/>
            <person name="Inman J."/>
            <person name="Hall N."/>
            <person name="Lorenzi H."/>
            <person name="Caler E."/>
        </authorList>
    </citation>
    <scope>NUCLEOTIDE SEQUENCE [LARGE SCALE GENOMIC DNA]</scope>
    <source>
        <strain evidence="12 13">IP1</strain>
    </source>
</reference>
<feature type="region of interest" description="Disordered" evidence="11">
    <location>
        <begin position="1"/>
        <end position="24"/>
    </location>
</feature>
<dbReference type="Pfam" id="PF00118">
    <property type="entry name" value="Cpn60_TCP1"/>
    <property type="match status" value="1"/>
</dbReference>
<comment type="similarity">
    <text evidence="2 9">Belongs to the TCP-1 chaperonin family.</text>
</comment>
<dbReference type="InterPro" id="IPR027409">
    <property type="entry name" value="GroEL-like_apical_dom_sf"/>
</dbReference>
<dbReference type="GO" id="GO:0005737">
    <property type="term" value="C:cytoplasm"/>
    <property type="evidence" value="ECO:0007669"/>
    <property type="project" value="UniProtKB-SubCell"/>
</dbReference>
<evidence type="ECO:0000256" key="3">
    <source>
        <dbReference type="ARBA" id="ARBA00016107"/>
    </source>
</evidence>
<dbReference type="Gene3D" id="1.10.560.10">
    <property type="entry name" value="GroEL-like equatorial domain"/>
    <property type="match status" value="1"/>
</dbReference>
<evidence type="ECO:0000256" key="1">
    <source>
        <dbReference type="ARBA" id="ARBA00004496"/>
    </source>
</evidence>
<dbReference type="PROSITE" id="PS00751">
    <property type="entry name" value="TCP1_2"/>
    <property type="match status" value="1"/>
</dbReference>
<dbReference type="SUPFAM" id="SSF48592">
    <property type="entry name" value="GroEL equatorial domain-like"/>
    <property type="match status" value="1"/>
</dbReference>
<evidence type="ECO:0000256" key="6">
    <source>
        <dbReference type="ARBA" id="ARBA00022840"/>
    </source>
</evidence>
<keyword evidence="7 9" id="KW-0143">Chaperone</keyword>
<name>A0A0A1U533_ENTIV</name>
<dbReference type="GeneID" id="14888450"/>
<dbReference type="GO" id="GO:0140662">
    <property type="term" value="F:ATP-dependent protein folding chaperone"/>
    <property type="evidence" value="ECO:0007669"/>
    <property type="project" value="InterPro"/>
</dbReference>
<sequence length="542" mass="58083">MSKTTSPAPKPAASNKGEMKEGKEGEKNILQSNIIAAKSVADAVRTSLGPRGMDKMIISPSGETLITNDGATIIQQMKLQHPCAMMMSELSKSQDIEAGDGTTTVTIMAGAMLSSANILLSKGINPSVIARAFHKSAKKSQEILQEVSTPIDLSNRELLIKAASTSLNSKVVNQSTALFAPIAVDAVMKVIDIKTATNVDLRNIRVTKKIGGTTDDTSLVDGLVFLQRASHVSGAPTKMEKAKIGVCQFCISPPKTNMEGNVVITDYAQMDKVLKEERAYTLKICRAIQKSGCNVLLVQKSILRDAVSDLALHFLSKLKIMVVKDIEMKDVEFICKTIEAVPIASVEGFTSDKLGSAELVEEVSTDDEDKVVKITGVTGTAPCVSVLVRGANRLVLDEAERSLHDALCVVRSLVKTKYLCPGGGAMEMELCCQLKKWAETLGGEEGMCVKEYAEAFEVIPFTLAENAGLNPMQLVTELKVAHLNGKKNMGISIKKGSGCQGSIEDMEKLDVVNPLLVFLSAVKLASDTVGVILKIDNIVVAR</sequence>
<dbReference type="Gene3D" id="3.30.260.10">
    <property type="entry name" value="TCP-1-like chaperonin intermediate domain"/>
    <property type="match status" value="1"/>
</dbReference>
<dbReference type="InterPro" id="IPR053374">
    <property type="entry name" value="TCP-1_chaperonin"/>
</dbReference>
<dbReference type="GO" id="GO:0051082">
    <property type="term" value="F:unfolded protein binding"/>
    <property type="evidence" value="ECO:0007669"/>
    <property type="project" value="InterPro"/>
</dbReference>
<dbReference type="NCBIfam" id="NF041082">
    <property type="entry name" value="thermosome_alpha"/>
    <property type="match status" value="1"/>
</dbReference>
<dbReference type="FunFam" id="3.50.7.10:FF:000010">
    <property type="entry name" value="T-complex protein 1 subunit delta"/>
    <property type="match status" value="1"/>
</dbReference>
<evidence type="ECO:0000313" key="13">
    <source>
        <dbReference type="Proteomes" id="UP000014680"/>
    </source>
</evidence>
<evidence type="ECO:0000256" key="2">
    <source>
        <dbReference type="ARBA" id="ARBA00008020"/>
    </source>
</evidence>
<dbReference type="NCBIfam" id="TIGR02342">
    <property type="entry name" value="chap_CCT_delta"/>
    <property type="match status" value="1"/>
</dbReference>
<dbReference type="PROSITE" id="PS00995">
    <property type="entry name" value="TCP1_3"/>
    <property type="match status" value="1"/>
</dbReference>
<dbReference type="InterPro" id="IPR002423">
    <property type="entry name" value="Cpn60/GroEL/TCP-1"/>
</dbReference>
<dbReference type="GO" id="GO:0005524">
    <property type="term" value="F:ATP binding"/>
    <property type="evidence" value="ECO:0007669"/>
    <property type="project" value="UniProtKB-KW"/>
</dbReference>
<dbReference type="CDD" id="cd03338">
    <property type="entry name" value="TCP1_delta"/>
    <property type="match status" value="1"/>
</dbReference>